<dbReference type="SMART" id="SM00354">
    <property type="entry name" value="HTH_LACI"/>
    <property type="match status" value="2"/>
</dbReference>
<reference evidence="5 6" key="1">
    <citation type="submission" date="2017-11" db="EMBL/GenBank/DDBJ databases">
        <title>Evolution of Phototrophy in the Chloroflexi Phylum Driven by Horizontal Gene Transfer.</title>
        <authorList>
            <person name="Ward L.M."/>
            <person name="Hemp J."/>
            <person name="Shih P.M."/>
            <person name="Mcglynn S.E."/>
            <person name="Fischer W."/>
        </authorList>
    </citation>
    <scope>NUCLEOTIDE SEQUENCE [LARGE SCALE GENOMIC DNA]</scope>
    <source>
        <strain evidence="5">CP2_2F</strain>
    </source>
</reference>
<dbReference type="Gene3D" id="1.10.260.40">
    <property type="entry name" value="lambda repressor-like DNA-binding domains"/>
    <property type="match status" value="2"/>
</dbReference>
<dbReference type="Pfam" id="PF13377">
    <property type="entry name" value="Peripla_BP_3"/>
    <property type="match status" value="1"/>
</dbReference>
<organism evidence="5 6">
    <name type="scientific">Candidatus Thermofonsia Clade 1 bacterium</name>
    <dbReference type="NCBI Taxonomy" id="2364210"/>
    <lineage>
        <taxon>Bacteria</taxon>
        <taxon>Bacillati</taxon>
        <taxon>Chloroflexota</taxon>
        <taxon>Candidatus Thermofontia</taxon>
        <taxon>Candidatus Thermofonsia Clade 1</taxon>
    </lineage>
</organism>
<dbReference type="PROSITE" id="PS00356">
    <property type="entry name" value="HTH_LACI_1"/>
    <property type="match status" value="1"/>
</dbReference>
<gene>
    <name evidence="5" type="ORF">CUN51_01640</name>
</gene>
<dbReference type="PROSITE" id="PS50932">
    <property type="entry name" value="HTH_LACI_2"/>
    <property type="match status" value="1"/>
</dbReference>
<proteinExistence type="predicted"/>
<dbReference type="InterPro" id="IPR010982">
    <property type="entry name" value="Lambda_DNA-bd_dom_sf"/>
</dbReference>
<dbReference type="CDD" id="cd01392">
    <property type="entry name" value="HTH_LacI"/>
    <property type="match status" value="1"/>
</dbReference>
<name>A0A2M8P481_9CHLR</name>
<dbReference type="PANTHER" id="PTHR30146:SF109">
    <property type="entry name" value="HTH-TYPE TRANSCRIPTIONAL REGULATOR GALS"/>
    <property type="match status" value="1"/>
</dbReference>
<dbReference type="PANTHER" id="PTHR30146">
    <property type="entry name" value="LACI-RELATED TRANSCRIPTIONAL REPRESSOR"/>
    <property type="match status" value="1"/>
</dbReference>
<evidence type="ECO:0000256" key="1">
    <source>
        <dbReference type="ARBA" id="ARBA00023015"/>
    </source>
</evidence>
<dbReference type="GO" id="GO:0000976">
    <property type="term" value="F:transcription cis-regulatory region binding"/>
    <property type="evidence" value="ECO:0007669"/>
    <property type="project" value="TreeGrafter"/>
</dbReference>
<dbReference type="SUPFAM" id="SSF47413">
    <property type="entry name" value="lambda repressor-like DNA-binding domains"/>
    <property type="match status" value="2"/>
</dbReference>
<dbReference type="CDD" id="cd06292">
    <property type="entry name" value="PBP1_AglR_RafR-like"/>
    <property type="match status" value="1"/>
</dbReference>
<evidence type="ECO:0000259" key="4">
    <source>
        <dbReference type="PROSITE" id="PS50932"/>
    </source>
</evidence>
<dbReference type="EMBL" id="PGTK01000001">
    <property type="protein sequence ID" value="PJF32359.1"/>
    <property type="molecule type" value="Genomic_DNA"/>
</dbReference>
<accession>A0A2M8P481</accession>
<protein>
    <submittedName>
        <fullName evidence="5">LacI family transcriptional regulator</fullName>
    </submittedName>
</protein>
<dbReference type="AlphaFoldDB" id="A0A2M8P481"/>
<dbReference type="SUPFAM" id="SSF53822">
    <property type="entry name" value="Periplasmic binding protein-like I"/>
    <property type="match status" value="1"/>
</dbReference>
<dbReference type="Proteomes" id="UP000228921">
    <property type="component" value="Unassembled WGS sequence"/>
</dbReference>
<dbReference type="Pfam" id="PF00356">
    <property type="entry name" value="LacI"/>
    <property type="match status" value="2"/>
</dbReference>
<dbReference type="InterPro" id="IPR028082">
    <property type="entry name" value="Peripla_BP_I"/>
</dbReference>
<dbReference type="Gene3D" id="3.40.50.2300">
    <property type="match status" value="2"/>
</dbReference>
<evidence type="ECO:0000313" key="5">
    <source>
        <dbReference type="EMBL" id="PJF32359.1"/>
    </source>
</evidence>
<evidence type="ECO:0000256" key="2">
    <source>
        <dbReference type="ARBA" id="ARBA00023125"/>
    </source>
</evidence>
<feature type="domain" description="HTH lacI-type" evidence="4">
    <location>
        <begin position="49"/>
        <end position="103"/>
    </location>
</feature>
<comment type="caution">
    <text evidence="5">The sequence shown here is derived from an EMBL/GenBank/DDBJ whole genome shotgun (WGS) entry which is preliminary data.</text>
</comment>
<dbReference type="GO" id="GO:0003700">
    <property type="term" value="F:DNA-binding transcription factor activity"/>
    <property type="evidence" value="ECO:0007669"/>
    <property type="project" value="TreeGrafter"/>
</dbReference>
<evidence type="ECO:0000313" key="6">
    <source>
        <dbReference type="Proteomes" id="UP000228921"/>
    </source>
</evidence>
<sequence length="388" mass="42240">MATLKQVAALANVPLLTAYHALSGAEDVSQAERESVRAAAERLGYTLNVTIKDVAALANVSIATVSYVLNDSAPVSAATRNRVLEAAAALNYRPNVNGRTLQANKTRLIGYGWHNLKRGHTAPFLDRFTYWMAQAVESYGYHVLTFAHSEDSPTDAYQELIQTNRVDGFILAHTNRNDPRIRYLMEARVPFAAFGRANDRWDFPYVDVDGRCGVQLVTEHLISLGHTRLAIIGWPEGSLSGDARVQGYFDALDAAAISPQSGWIRRAENNAAAAAAVAAELLDLPSSIRPTAIICVSDLMAIGVINYLNRCGVQVGYDVAVSGFDDDPVAELIQPPLTTLRQPVDDLAAQVVALLMAELERLPAPQRQILVAPQLIVRASTDPQRQFP</sequence>
<keyword evidence="2" id="KW-0238">DNA-binding</keyword>
<keyword evidence="3" id="KW-0804">Transcription</keyword>
<evidence type="ECO:0000256" key="3">
    <source>
        <dbReference type="ARBA" id="ARBA00023163"/>
    </source>
</evidence>
<dbReference type="InterPro" id="IPR000843">
    <property type="entry name" value="HTH_LacI"/>
</dbReference>
<keyword evidence="1" id="KW-0805">Transcription regulation</keyword>
<dbReference type="InterPro" id="IPR046335">
    <property type="entry name" value="LacI/GalR-like_sensor"/>
</dbReference>